<keyword evidence="1" id="KW-0285">Flavoprotein</keyword>
<organism evidence="7 8">
    <name type="scientific">Thiomicrorhabdus heinhorstiae</name>
    <dbReference type="NCBI Taxonomy" id="2748010"/>
    <lineage>
        <taxon>Bacteria</taxon>
        <taxon>Pseudomonadati</taxon>
        <taxon>Pseudomonadota</taxon>
        <taxon>Gammaproteobacteria</taxon>
        <taxon>Thiotrichales</taxon>
        <taxon>Piscirickettsiaceae</taxon>
        <taxon>Thiomicrorhabdus</taxon>
    </lineage>
</organism>
<dbReference type="InterPro" id="IPR052541">
    <property type="entry name" value="SQRD"/>
</dbReference>
<dbReference type="InterPro" id="IPR006311">
    <property type="entry name" value="TAT_signal"/>
</dbReference>
<evidence type="ECO:0000259" key="5">
    <source>
        <dbReference type="Pfam" id="PF09242"/>
    </source>
</evidence>
<dbReference type="Pfam" id="PF07992">
    <property type="entry name" value="Pyr_redox_2"/>
    <property type="match status" value="1"/>
</dbReference>
<accession>A0ABS0BYZ8</accession>
<dbReference type="Pfam" id="PF21706">
    <property type="entry name" value="FCSD_central"/>
    <property type="match status" value="1"/>
</dbReference>
<dbReference type="InterPro" id="IPR049386">
    <property type="entry name" value="FCSD_central"/>
</dbReference>
<keyword evidence="2" id="KW-0732">Signal</keyword>
<name>A0ABS0BYZ8_9GAMM</name>
<dbReference type="PANTHER" id="PTHR43755:SF1">
    <property type="entry name" value="FAD-DEPENDENT PYRIDINE NUCLEOTIDE-DISULPHIDE OXIDOREDUCTASE"/>
    <property type="match status" value="1"/>
</dbReference>
<dbReference type="SUPFAM" id="SSF55424">
    <property type="entry name" value="FAD/NAD-linked reductases, dimerisation (C-terminal) domain"/>
    <property type="match status" value="1"/>
</dbReference>
<keyword evidence="8" id="KW-1185">Reference proteome</keyword>
<proteinExistence type="predicted"/>
<comment type="caution">
    <text evidence="7">The sequence shown here is derived from an EMBL/GenBank/DDBJ whole genome shotgun (WGS) entry which is preliminary data.</text>
</comment>
<protein>
    <submittedName>
        <fullName evidence="7">FAD-dependent oxidoreductase</fullName>
    </submittedName>
</protein>
<dbReference type="InterPro" id="IPR036188">
    <property type="entry name" value="FAD/NAD-bd_sf"/>
</dbReference>
<feature type="domain" description="FAD/NAD(P)-binding" evidence="4">
    <location>
        <begin position="36"/>
        <end position="152"/>
    </location>
</feature>
<dbReference type="InterPro" id="IPR019546">
    <property type="entry name" value="TAT_signal_bac_arc"/>
</dbReference>
<evidence type="ECO:0000259" key="4">
    <source>
        <dbReference type="Pfam" id="PF07992"/>
    </source>
</evidence>
<dbReference type="PANTHER" id="PTHR43755">
    <property type="match status" value="1"/>
</dbReference>
<dbReference type="SUPFAM" id="SSF51905">
    <property type="entry name" value="FAD/NAD(P)-binding domain"/>
    <property type="match status" value="2"/>
</dbReference>
<evidence type="ECO:0000313" key="7">
    <source>
        <dbReference type="EMBL" id="MBF6058214.1"/>
    </source>
</evidence>
<gene>
    <name evidence="7" type="ORF">H8792_007660</name>
</gene>
<dbReference type="EMBL" id="JACBGI020000013">
    <property type="protein sequence ID" value="MBF6058214.1"/>
    <property type="molecule type" value="Genomic_DNA"/>
</dbReference>
<dbReference type="InterPro" id="IPR016156">
    <property type="entry name" value="FAD/NAD-linked_Rdtase_dimer_sf"/>
</dbReference>
<evidence type="ECO:0000256" key="1">
    <source>
        <dbReference type="ARBA" id="ARBA00022630"/>
    </source>
</evidence>
<dbReference type="RefSeq" id="WP_185978357.1">
    <property type="nucleotide sequence ID" value="NZ_JACBGI020000013.1"/>
</dbReference>
<feature type="domain" description="Flavocytochrome c sulphide dehydrogenase flavin-binding" evidence="5">
    <location>
        <begin position="363"/>
        <end position="430"/>
    </location>
</feature>
<dbReference type="NCBIfam" id="TIGR01409">
    <property type="entry name" value="TAT_signal_seq"/>
    <property type="match status" value="1"/>
</dbReference>
<dbReference type="PROSITE" id="PS51257">
    <property type="entry name" value="PROKAR_LIPOPROTEIN"/>
    <property type="match status" value="1"/>
</dbReference>
<dbReference type="InterPro" id="IPR037092">
    <property type="entry name" value="FlavoCytC_S_DH_flav-bd_sf"/>
</dbReference>
<evidence type="ECO:0000313" key="8">
    <source>
        <dbReference type="Proteomes" id="UP001193680"/>
    </source>
</evidence>
<dbReference type="Proteomes" id="UP001193680">
    <property type="component" value="Unassembled WGS sequence"/>
</dbReference>
<evidence type="ECO:0000256" key="2">
    <source>
        <dbReference type="ARBA" id="ARBA00022729"/>
    </source>
</evidence>
<sequence length="431" mass="46118">MTNISRRNLLKASAAGAVGVAATGCATSSLASNGKSVVIVGGGIGGATAAQYLKKMDPSIDVTIVEKNPDYYTCFMSNEVLGGHRKMESIHFTYENLKAKGIKVIFDKVTSIDPKGQTVKTAGGKSLSYNRCIVSPGVDFKYEEIEGYSEAVAHDSIPHAWKAGPQTVMLHKQLEAMKDGGTVVIVPPGNPFRCPPGPYERVSQIASYLKAHKPNSKIVVLDQKDKFSKFGLFMDGWKRHYGYGTDASMIQWIPAKDGGKVTKVDVASKTVHCGAGAFKADVLNIIPNQKAGKIAFEAGLTDDKGWCPIDHKTFESTLHKNIHIVGDSSVAAPMPKSGYAANSQAKVCAAAVASLLNNVAMVEPSWVNTCYSVIAPGDGISVAMVYAYEDGKIVKVKGSGGLTGAYDPELRKREELYAHSWFKNITADVFG</sequence>
<dbReference type="InterPro" id="IPR015323">
    <property type="entry name" value="FlavoCytC_S_DH_flav-bd"/>
</dbReference>
<keyword evidence="3" id="KW-0274">FAD</keyword>
<dbReference type="Gene3D" id="3.50.50.60">
    <property type="entry name" value="FAD/NAD(P)-binding domain"/>
    <property type="match status" value="2"/>
</dbReference>
<dbReference type="InterPro" id="IPR023753">
    <property type="entry name" value="FAD/NAD-binding_dom"/>
</dbReference>
<feature type="domain" description="Sulfide dehydrogenase [flavocytochrome c] flavoprotein chain central" evidence="6">
    <location>
        <begin position="167"/>
        <end position="287"/>
    </location>
</feature>
<evidence type="ECO:0000256" key="3">
    <source>
        <dbReference type="ARBA" id="ARBA00022827"/>
    </source>
</evidence>
<dbReference type="PROSITE" id="PS51318">
    <property type="entry name" value="TAT"/>
    <property type="match status" value="1"/>
</dbReference>
<evidence type="ECO:0000259" key="6">
    <source>
        <dbReference type="Pfam" id="PF21706"/>
    </source>
</evidence>
<reference evidence="7 8" key="1">
    <citation type="submission" date="2020-11" db="EMBL/GenBank/DDBJ databases">
        <title>Sulfur oxidizing isolate from Hospital Hole Sinkhole.</title>
        <authorList>
            <person name="Scott K.M."/>
        </authorList>
    </citation>
    <scope>NUCLEOTIDE SEQUENCE [LARGE SCALE GENOMIC DNA]</scope>
    <source>
        <strain evidence="7 8">HH1</strain>
    </source>
</reference>
<dbReference type="Pfam" id="PF09242">
    <property type="entry name" value="FCSD-flav_bind"/>
    <property type="match status" value="1"/>
</dbReference>
<dbReference type="Gene3D" id="3.90.760.10">
    <property type="entry name" value="Flavocytochrome c sulphide dehydrogenase, flavin-binding domain"/>
    <property type="match status" value="1"/>
</dbReference>